<dbReference type="EMBL" id="JAINVZ010000008">
    <property type="protein sequence ID" value="MBY8886092.1"/>
    <property type="molecule type" value="Genomic_DNA"/>
</dbReference>
<evidence type="ECO:0000259" key="4">
    <source>
        <dbReference type="PROSITE" id="PS50987"/>
    </source>
</evidence>
<organism evidence="5 6">
    <name type="scientific">Streptantibioticus parmotrematis</name>
    <dbReference type="NCBI Taxonomy" id="2873249"/>
    <lineage>
        <taxon>Bacteria</taxon>
        <taxon>Bacillati</taxon>
        <taxon>Actinomycetota</taxon>
        <taxon>Actinomycetes</taxon>
        <taxon>Kitasatosporales</taxon>
        <taxon>Streptomycetaceae</taxon>
        <taxon>Streptantibioticus</taxon>
    </lineage>
</organism>
<feature type="domain" description="HTH arsR-type" evidence="4">
    <location>
        <begin position="1"/>
        <end position="85"/>
    </location>
</feature>
<dbReference type="PANTHER" id="PTHR43132">
    <property type="entry name" value="ARSENICAL RESISTANCE OPERON REPRESSOR ARSR-RELATED"/>
    <property type="match status" value="1"/>
</dbReference>
<reference evidence="5 6" key="1">
    <citation type="submission" date="2021-08" db="EMBL/GenBank/DDBJ databases">
        <title>Streptomyces sp. PTM05 isolated from lichen.</title>
        <authorList>
            <person name="Somphong A."/>
            <person name="Phongsopitanun W."/>
            <person name="Tanasupawat S."/>
        </authorList>
    </citation>
    <scope>NUCLEOTIDE SEQUENCE [LARGE SCALE GENOMIC DNA]</scope>
    <source>
        <strain evidence="5 6">Ptm05</strain>
    </source>
</reference>
<evidence type="ECO:0000313" key="6">
    <source>
        <dbReference type="Proteomes" id="UP001198565"/>
    </source>
</evidence>
<keyword evidence="2" id="KW-0238">DNA-binding</keyword>
<protein>
    <submittedName>
        <fullName evidence="5">Metalloregulator ArsR/SmtB family transcription factor</fullName>
    </submittedName>
</protein>
<evidence type="ECO:0000256" key="3">
    <source>
        <dbReference type="ARBA" id="ARBA00023163"/>
    </source>
</evidence>
<dbReference type="Proteomes" id="UP001198565">
    <property type="component" value="Unassembled WGS sequence"/>
</dbReference>
<dbReference type="PROSITE" id="PS50987">
    <property type="entry name" value="HTH_ARSR_2"/>
    <property type="match status" value="1"/>
</dbReference>
<gene>
    <name evidence="5" type="ORF">K7472_14665</name>
</gene>
<dbReference type="InterPro" id="IPR001845">
    <property type="entry name" value="HTH_ArsR_DNA-bd_dom"/>
</dbReference>
<keyword evidence="3" id="KW-0804">Transcription</keyword>
<dbReference type="SMART" id="SM00418">
    <property type="entry name" value="HTH_ARSR"/>
    <property type="match status" value="1"/>
</dbReference>
<dbReference type="PANTHER" id="PTHR43132:SF8">
    <property type="entry name" value="HTH-TYPE TRANSCRIPTIONAL REGULATOR KMTR"/>
    <property type="match status" value="1"/>
</dbReference>
<evidence type="ECO:0000256" key="2">
    <source>
        <dbReference type="ARBA" id="ARBA00023125"/>
    </source>
</evidence>
<dbReference type="RefSeq" id="WP_222978052.1">
    <property type="nucleotide sequence ID" value="NZ_JAINVZ010000008.1"/>
</dbReference>
<sequence>MGFGLLASPTRLHMLWVLTQGGCDVTTLADRVGGTVSSVSQHLAKLKLGGVVESRREGRRQIYLASDPAVVTMVRLLVGRHRDESWNAVRQVGGGDA</sequence>
<dbReference type="Gene3D" id="1.10.10.10">
    <property type="entry name" value="Winged helix-like DNA-binding domain superfamily/Winged helix DNA-binding domain"/>
    <property type="match status" value="1"/>
</dbReference>
<keyword evidence="6" id="KW-1185">Reference proteome</keyword>
<dbReference type="InterPro" id="IPR011991">
    <property type="entry name" value="ArsR-like_HTH"/>
</dbReference>
<dbReference type="CDD" id="cd00090">
    <property type="entry name" value="HTH_ARSR"/>
    <property type="match status" value="1"/>
</dbReference>
<name>A0ABS7QSC4_9ACTN</name>
<proteinExistence type="predicted"/>
<dbReference type="NCBIfam" id="NF033788">
    <property type="entry name" value="HTH_metalloreg"/>
    <property type="match status" value="1"/>
</dbReference>
<dbReference type="PRINTS" id="PR00778">
    <property type="entry name" value="HTHARSR"/>
</dbReference>
<dbReference type="InterPro" id="IPR036390">
    <property type="entry name" value="WH_DNA-bd_sf"/>
</dbReference>
<dbReference type="Pfam" id="PF12840">
    <property type="entry name" value="HTH_20"/>
    <property type="match status" value="1"/>
</dbReference>
<dbReference type="SUPFAM" id="SSF46785">
    <property type="entry name" value="Winged helix' DNA-binding domain"/>
    <property type="match status" value="1"/>
</dbReference>
<evidence type="ECO:0000313" key="5">
    <source>
        <dbReference type="EMBL" id="MBY8886092.1"/>
    </source>
</evidence>
<keyword evidence="1" id="KW-0805">Transcription regulation</keyword>
<evidence type="ECO:0000256" key="1">
    <source>
        <dbReference type="ARBA" id="ARBA00023015"/>
    </source>
</evidence>
<dbReference type="InterPro" id="IPR036388">
    <property type="entry name" value="WH-like_DNA-bd_sf"/>
</dbReference>
<comment type="caution">
    <text evidence="5">The sequence shown here is derived from an EMBL/GenBank/DDBJ whole genome shotgun (WGS) entry which is preliminary data.</text>
</comment>
<accession>A0ABS7QSC4</accession>
<dbReference type="InterPro" id="IPR051011">
    <property type="entry name" value="Metal_resp_trans_reg"/>
</dbReference>